<organism evidence="2 3">
    <name type="scientific">Hondaea fermentalgiana</name>
    <dbReference type="NCBI Taxonomy" id="2315210"/>
    <lineage>
        <taxon>Eukaryota</taxon>
        <taxon>Sar</taxon>
        <taxon>Stramenopiles</taxon>
        <taxon>Bigyra</taxon>
        <taxon>Labyrinthulomycetes</taxon>
        <taxon>Thraustochytrida</taxon>
        <taxon>Thraustochytriidae</taxon>
        <taxon>Hondaea</taxon>
    </lineage>
</organism>
<dbReference type="InParanoid" id="A0A2R5GER6"/>
<comment type="caution">
    <text evidence="2">The sequence shown here is derived from an EMBL/GenBank/DDBJ whole genome shotgun (WGS) entry which is preliminary data.</text>
</comment>
<proteinExistence type="predicted"/>
<name>A0A2R5GER6_9STRA</name>
<dbReference type="Proteomes" id="UP000241890">
    <property type="component" value="Unassembled WGS sequence"/>
</dbReference>
<evidence type="ECO:0000256" key="1">
    <source>
        <dbReference type="SAM" id="MobiDB-lite"/>
    </source>
</evidence>
<feature type="region of interest" description="Disordered" evidence="1">
    <location>
        <begin position="30"/>
        <end position="70"/>
    </location>
</feature>
<dbReference type="AlphaFoldDB" id="A0A2R5GER6"/>
<dbReference type="EMBL" id="BEYU01000052">
    <property type="protein sequence ID" value="GBG29055.1"/>
    <property type="molecule type" value="Genomic_DNA"/>
</dbReference>
<evidence type="ECO:0000313" key="2">
    <source>
        <dbReference type="EMBL" id="GBG29055.1"/>
    </source>
</evidence>
<accession>A0A2R5GER6</accession>
<feature type="compositionally biased region" description="Basic and acidic residues" evidence="1">
    <location>
        <begin position="46"/>
        <end position="57"/>
    </location>
</feature>
<reference evidence="2 3" key="1">
    <citation type="submission" date="2017-12" db="EMBL/GenBank/DDBJ databases">
        <title>Sequencing, de novo assembly and annotation of complete genome of a new Thraustochytrid species, strain FCC1311.</title>
        <authorList>
            <person name="Sedici K."/>
            <person name="Godart F."/>
            <person name="Aiese Cigliano R."/>
            <person name="Sanseverino W."/>
            <person name="Barakat M."/>
            <person name="Ortet P."/>
            <person name="Marechal E."/>
            <person name="Cagnac O."/>
            <person name="Amato A."/>
        </authorList>
    </citation>
    <scope>NUCLEOTIDE SEQUENCE [LARGE SCALE GENOMIC DNA]</scope>
</reference>
<evidence type="ECO:0000313" key="3">
    <source>
        <dbReference type="Proteomes" id="UP000241890"/>
    </source>
</evidence>
<protein>
    <submittedName>
        <fullName evidence="2">Uncharacterized protein</fullName>
    </submittedName>
</protein>
<gene>
    <name evidence="2" type="ORF">FCC1311_052772</name>
</gene>
<keyword evidence="3" id="KW-1185">Reference proteome</keyword>
<sequence length="70" mass="7991">MGTIPASKTDFGQIFMDQAGEKEVMVRTPLPSQHSRPIFHRALQTRVDDENERREVSTRVPARARSPKKT</sequence>